<dbReference type="Pfam" id="PF10432">
    <property type="entry name" value="bact-PGI_C"/>
    <property type="match status" value="1"/>
</dbReference>
<dbReference type="GO" id="GO:0004347">
    <property type="term" value="F:glucose-6-phosphate isomerase activity"/>
    <property type="evidence" value="ECO:0007669"/>
    <property type="project" value="InterPro"/>
</dbReference>
<protein>
    <recommendedName>
        <fullName evidence="3">SIS domain-containing protein</fullName>
    </recommendedName>
</protein>
<dbReference type="SUPFAM" id="SSF53697">
    <property type="entry name" value="SIS domain"/>
    <property type="match status" value="1"/>
</dbReference>
<organism evidence="4 5">
    <name type="scientific">Thermanaerothrix daxensis</name>
    <dbReference type="NCBI Taxonomy" id="869279"/>
    <lineage>
        <taxon>Bacteria</taxon>
        <taxon>Bacillati</taxon>
        <taxon>Chloroflexota</taxon>
        <taxon>Anaerolineae</taxon>
        <taxon>Anaerolineales</taxon>
        <taxon>Anaerolineaceae</taxon>
        <taxon>Thermanaerothrix</taxon>
    </lineage>
</organism>
<dbReference type="GO" id="GO:0097367">
    <property type="term" value="F:carbohydrate derivative binding"/>
    <property type="evidence" value="ECO:0007669"/>
    <property type="project" value="InterPro"/>
</dbReference>
<dbReference type="InterPro" id="IPR046348">
    <property type="entry name" value="SIS_dom_sf"/>
</dbReference>
<dbReference type="CDD" id="cd05637">
    <property type="entry name" value="SIS_PGI_PMI_2"/>
    <property type="match status" value="1"/>
</dbReference>
<gene>
    <name evidence="4" type="ORF">SE15_12175</name>
</gene>
<dbReference type="RefSeq" id="WP_054522359.1">
    <property type="nucleotide sequence ID" value="NZ_LGKO01000005.1"/>
</dbReference>
<dbReference type="GO" id="GO:0005975">
    <property type="term" value="P:carbohydrate metabolic process"/>
    <property type="evidence" value="ECO:0007669"/>
    <property type="project" value="InterPro"/>
</dbReference>
<dbReference type="Gene3D" id="3.40.50.10490">
    <property type="entry name" value="Glucose-6-phosphate isomerase like protein, domain 1"/>
    <property type="match status" value="2"/>
</dbReference>
<dbReference type="InterPro" id="IPR001347">
    <property type="entry name" value="SIS_dom"/>
</dbReference>
<dbReference type="NCBIfam" id="TIGR02128">
    <property type="entry name" value="G6PI_arch"/>
    <property type="match status" value="1"/>
</dbReference>
<evidence type="ECO:0000256" key="1">
    <source>
        <dbReference type="ARBA" id="ARBA00010523"/>
    </source>
</evidence>
<dbReference type="InterPro" id="IPR019490">
    <property type="entry name" value="Glu6P/Mann6P_isomerase_C"/>
</dbReference>
<reference evidence="4 5" key="1">
    <citation type="submission" date="2015-07" db="EMBL/GenBank/DDBJ databases">
        <title>Whole genome sequence of Thermanaerothrix daxensis DSM 23592.</title>
        <authorList>
            <person name="Hemp J."/>
            <person name="Ward L.M."/>
            <person name="Pace L.A."/>
            <person name="Fischer W.W."/>
        </authorList>
    </citation>
    <scope>NUCLEOTIDE SEQUENCE [LARGE SCALE GENOMIC DNA]</scope>
    <source>
        <strain evidence="4 5">GNS-1</strain>
    </source>
</reference>
<evidence type="ECO:0000313" key="4">
    <source>
        <dbReference type="EMBL" id="KPL82804.1"/>
    </source>
</evidence>
<dbReference type="AlphaFoldDB" id="A0A0P6Y1J4"/>
<keyword evidence="5" id="KW-1185">Reference proteome</keyword>
<dbReference type="Proteomes" id="UP000050544">
    <property type="component" value="Unassembled WGS sequence"/>
</dbReference>
<proteinExistence type="inferred from homology"/>
<dbReference type="InterPro" id="IPR035484">
    <property type="entry name" value="SIS_PGI/PMI_1"/>
</dbReference>
<dbReference type="PROSITE" id="PS51464">
    <property type="entry name" value="SIS"/>
    <property type="match status" value="1"/>
</dbReference>
<dbReference type="PATRIC" id="fig|869279.4.peg.2057"/>
<dbReference type="STRING" id="869279.SE15_12175"/>
<feature type="domain" description="SIS" evidence="3">
    <location>
        <begin position="38"/>
        <end position="174"/>
    </location>
</feature>
<sequence>MNLDDMAKINQLDRYNMREAIEHLPDQLAQAWEQGLSLPLRVKPPIRQVVIAGMGGSAIGADLFIAYGEPLLTVPVVTCREYQLPAWARGAETLVIGSSHSGNTEETLSAVKQAGERGCQVVAITTGGELAALASEAGWDVWQFEHHGQPRAAVGFSFGFLLALFTRLGLLPDPTRDLNAALRAVREQQVSLGVNVPVVHNPAKRLAGQLIGRWVVVLGSDVAAPVARRWKGQVNELAKAWAQFEILPEADHNTLAGIENPEALFEKMMVLFLRTPSDHPRNRLRNELTLQAFLTAGINVDFVQGRGEGRMAHQWTLLHFGDYLAYYLAMAYEVDPTPVQAIEGLKAAMKQ</sequence>
<dbReference type="NCBIfam" id="NF006426">
    <property type="entry name" value="PRK08674.1-6"/>
    <property type="match status" value="1"/>
</dbReference>
<evidence type="ECO:0000313" key="5">
    <source>
        <dbReference type="Proteomes" id="UP000050544"/>
    </source>
</evidence>
<comment type="similarity">
    <text evidence="1">Belongs to the PGI/PMI family.</text>
</comment>
<evidence type="ECO:0000259" key="3">
    <source>
        <dbReference type="PROSITE" id="PS51464"/>
    </source>
</evidence>
<dbReference type="EMBL" id="LGKO01000005">
    <property type="protein sequence ID" value="KPL82804.1"/>
    <property type="molecule type" value="Genomic_DNA"/>
</dbReference>
<comment type="caution">
    <text evidence="4">The sequence shown here is derived from an EMBL/GenBank/DDBJ whole genome shotgun (WGS) entry which is preliminary data.</text>
</comment>
<accession>A0A0P6Y1J4</accession>
<keyword evidence="2" id="KW-0413">Isomerase</keyword>
<evidence type="ECO:0000256" key="2">
    <source>
        <dbReference type="ARBA" id="ARBA00023235"/>
    </source>
</evidence>
<dbReference type="CDD" id="cd05017">
    <property type="entry name" value="SIS_PGI_PMI_1"/>
    <property type="match status" value="1"/>
</dbReference>
<dbReference type="GO" id="GO:0004476">
    <property type="term" value="F:mannose-6-phosphate isomerase activity"/>
    <property type="evidence" value="ECO:0007669"/>
    <property type="project" value="InterPro"/>
</dbReference>
<dbReference type="GO" id="GO:1901135">
    <property type="term" value="P:carbohydrate derivative metabolic process"/>
    <property type="evidence" value="ECO:0007669"/>
    <property type="project" value="InterPro"/>
</dbReference>
<dbReference type="OrthoDB" id="9771734at2"/>
<name>A0A0P6Y1J4_9CHLR</name>